<dbReference type="EMBL" id="JAKRYL010000021">
    <property type="protein sequence ID" value="MCL7748949.1"/>
    <property type="molecule type" value="Genomic_DNA"/>
</dbReference>
<dbReference type="RefSeq" id="WP_250097833.1">
    <property type="nucleotide sequence ID" value="NZ_JAKRYL010000021.1"/>
</dbReference>
<proteinExistence type="predicted"/>
<comment type="caution">
    <text evidence="1">The sequence shown here is derived from an EMBL/GenBank/DDBJ whole genome shotgun (WGS) entry which is preliminary data.</text>
</comment>
<dbReference type="AlphaFoldDB" id="A0A9X2CWC6"/>
<evidence type="ECO:0000313" key="1">
    <source>
        <dbReference type="EMBL" id="MCL7748949.1"/>
    </source>
</evidence>
<name>A0A9X2CWC6_9BACI</name>
<gene>
    <name evidence="1" type="ORF">MF646_17665</name>
</gene>
<sequence>MARYRRKPVIIEAVKITRTITIETAEGSMVGRPGDYLITDTNGEQYPCNAEKFEKSYERVKDGKDVTTFIKRALRKVKRKSKEFFVKTQG</sequence>
<reference evidence="1" key="1">
    <citation type="submission" date="2022-02" db="EMBL/GenBank/DDBJ databases">
        <title>Halalkalibacter sp. nov. isolated from Lonar Lake, India.</title>
        <authorList>
            <person name="Joshi A."/>
            <person name="Thite S."/>
            <person name="Lodha T."/>
        </authorList>
    </citation>
    <scope>NUCLEOTIDE SEQUENCE</scope>
    <source>
        <strain evidence="1">MEB205</strain>
    </source>
</reference>
<protein>
    <submittedName>
        <fullName evidence="1">Uncharacterized protein</fullName>
    </submittedName>
</protein>
<keyword evidence="2" id="KW-1185">Reference proteome</keyword>
<dbReference type="Proteomes" id="UP001139150">
    <property type="component" value="Unassembled WGS sequence"/>
</dbReference>
<accession>A0A9X2CWC6</accession>
<evidence type="ECO:0000313" key="2">
    <source>
        <dbReference type="Proteomes" id="UP001139150"/>
    </source>
</evidence>
<organism evidence="1 2">
    <name type="scientific">Halalkalibacter alkaliphilus</name>
    <dbReference type="NCBI Taxonomy" id="2917993"/>
    <lineage>
        <taxon>Bacteria</taxon>
        <taxon>Bacillati</taxon>
        <taxon>Bacillota</taxon>
        <taxon>Bacilli</taxon>
        <taxon>Bacillales</taxon>
        <taxon>Bacillaceae</taxon>
        <taxon>Halalkalibacter</taxon>
    </lineage>
</organism>